<sequence>MRRGGVTTLLRLDLSERYKPQNVIYEGTGGKRDRSSNCRITKTGIQVHSAARFVPMWERNSQQHAASVGLEPQQTAPDVSIGPDSTRGSSLNENSAGARGLGAHGGDCTHSDLSQALTQRPSLPLQTPHPARENSAQRSTHWHSHTSSVLGGIGKWVMGVQGHILRGCRYGLEIARGEAHSLSKK</sequence>
<dbReference type="EMBL" id="JAINUG010000255">
    <property type="protein sequence ID" value="KAJ8385264.1"/>
    <property type="molecule type" value="Genomic_DNA"/>
</dbReference>
<keyword evidence="3" id="KW-1185">Reference proteome</keyword>
<feature type="compositionally biased region" description="Polar residues" evidence="1">
    <location>
        <begin position="86"/>
        <end position="95"/>
    </location>
</feature>
<evidence type="ECO:0000313" key="3">
    <source>
        <dbReference type="Proteomes" id="UP001221898"/>
    </source>
</evidence>
<evidence type="ECO:0000313" key="2">
    <source>
        <dbReference type="EMBL" id="KAJ8385264.1"/>
    </source>
</evidence>
<reference evidence="2" key="1">
    <citation type="journal article" date="2023" name="Science">
        <title>Genome structures resolve the early diversification of teleost fishes.</title>
        <authorList>
            <person name="Parey E."/>
            <person name="Louis A."/>
            <person name="Montfort J."/>
            <person name="Bouchez O."/>
            <person name="Roques C."/>
            <person name="Iampietro C."/>
            <person name="Lluch J."/>
            <person name="Castinel A."/>
            <person name="Donnadieu C."/>
            <person name="Desvignes T."/>
            <person name="Floi Bucao C."/>
            <person name="Jouanno E."/>
            <person name="Wen M."/>
            <person name="Mejri S."/>
            <person name="Dirks R."/>
            <person name="Jansen H."/>
            <person name="Henkel C."/>
            <person name="Chen W.J."/>
            <person name="Zahm M."/>
            <person name="Cabau C."/>
            <person name="Klopp C."/>
            <person name="Thompson A.W."/>
            <person name="Robinson-Rechavi M."/>
            <person name="Braasch I."/>
            <person name="Lecointre G."/>
            <person name="Bobe J."/>
            <person name="Postlethwait J.H."/>
            <person name="Berthelot C."/>
            <person name="Roest Crollius H."/>
            <person name="Guiguen Y."/>
        </authorList>
    </citation>
    <scope>NUCLEOTIDE SEQUENCE</scope>
    <source>
        <strain evidence="2">NC1722</strain>
    </source>
</reference>
<dbReference type="AlphaFoldDB" id="A0AAD7RJA2"/>
<organism evidence="2 3">
    <name type="scientific">Aldrovandia affinis</name>
    <dbReference type="NCBI Taxonomy" id="143900"/>
    <lineage>
        <taxon>Eukaryota</taxon>
        <taxon>Metazoa</taxon>
        <taxon>Chordata</taxon>
        <taxon>Craniata</taxon>
        <taxon>Vertebrata</taxon>
        <taxon>Euteleostomi</taxon>
        <taxon>Actinopterygii</taxon>
        <taxon>Neopterygii</taxon>
        <taxon>Teleostei</taxon>
        <taxon>Notacanthiformes</taxon>
        <taxon>Halosauridae</taxon>
        <taxon>Aldrovandia</taxon>
    </lineage>
</organism>
<gene>
    <name evidence="2" type="ORF">AAFF_G00191410</name>
</gene>
<feature type="compositionally biased region" description="Polar residues" evidence="1">
    <location>
        <begin position="134"/>
        <end position="147"/>
    </location>
</feature>
<accession>A0AAD7RJA2</accession>
<evidence type="ECO:0000256" key="1">
    <source>
        <dbReference type="SAM" id="MobiDB-lite"/>
    </source>
</evidence>
<dbReference type="Proteomes" id="UP001221898">
    <property type="component" value="Unassembled WGS sequence"/>
</dbReference>
<feature type="compositionally biased region" description="Polar residues" evidence="1">
    <location>
        <begin position="111"/>
        <end position="125"/>
    </location>
</feature>
<name>A0AAD7RJA2_9TELE</name>
<protein>
    <submittedName>
        <fullName evidence="2">Uncharacterized protein</fullName>
    </submittedName>
</protein>
<feature type="region of interest" description="Disordered" evidence="1">
    <location>
        <begin position="62"/>
        <end position="147"/>
    </location>
</feature>
<comment type="caution">
    <text evidence="2">The sequence shown here is derived from an EMBL/GenBank/DDBJ whole genome shotgun (WGS) entry which is preliminary data.</text>
</comment>
<proteinExistence type="predicted"/>